<dbReference type="Proteomes" id="UP000887579">
    <property type="component" value="Unplaced"/>
</dbReference>
<protein>
    <submittedName>
        <fullName evidence="2">Reverse transcriptase domain-containing protein</fullName>
    </submittedName>
</protein>
<accession>A0AC34GW57</accession>
<sequence>MTPTPTTTSAVPVAGDATVATTTSIVFPHVPTFIHDPTKPNGAASWLKQIEMKFSLTANLTSAHKIAIVCSALDSDTFDRVARKLLPKDIAAYDDWNKFKTVFISLFDIKRSLFADRFSTLQIEWQGPDHESVQEYMARVRQSVTLFKCEDFTDNELSTLVVIMGMKAAALEPLRSLVLNALIKKPKEKLEDIETLLDNALMTERDQKLPEQHQINFVKKTVDRRPPHRKPAASQSASKPPSPCPACGGAHWKVDCSFKEAACHTCGEKGHISKVCKSGKKKDTHPSSKSYRNPAAGYRNPAGRSQKKVGYVQINTLAISKVAPPRHLVDASINGTQIKMQYDSGSDITILSRRDYQLIGAPALAPAVVRAATASNQPLMLDGYFRTSIACAYGSKCLDVHVGNVACSLLGLDFCSNIKLFIAQVSSSAAKAVEPASGNNRKAVASKSLASTVSSAAIQSSIACIQKEYASLFEPGLGRCTKRFIHLQLKPNAHPVRVNVRRMNQQAMEVAKAELDRLCNNGVMKAFEGGYAEWATPGSIVKRKDGRSRFVVDYSTGLNEQLEESSYQLPVPEDIYDRLNGCKYFTQLDLSDAYHQVPLDEESQKLTMVTTPFGYFKFLVAAMGLKTLPSDFQQIMDDMLHDMPFASAYLDDILIFSIDYEQHLRHVKAVLQRIQEWGFRLSLKKCKFFQTSIQFLGRLIDAEGIHPDPAKIAAIQSMAAPKD</sequence>
<organism evidence="1 2">
    <name type="scientific">Panagrolaimus sp. ES5</name>
    <dbReference type="NCBI Taxonomy" id="591445"/>
    <lineage>
        <taxon>Eukaryota</taxon>
        <taxon>Metazoa</taxon>
        <taxon>Ecdysozoa</taxon>
        <taxon>Nematoda</taxon>
        <taxon>Chromadorea</taxon>
        <taxon>Rhabditida</taxon>
        <taxon>Tylenchina</taxon>
        <taxon>Panagrolaimomorpha</taxon>
        <taxon>Panagrolaimoidea</taxon>
        <taxon>Panagrolaimidae</taxon>
        <taxon>Panagrolaimus</taxon>
    </lineage>
</organism>
<proteinExistence type="predicted"/>
<dbReference type="WBParaSite" id="ES5_v2.g905.t1">
    <property type="protein sequence ID" value="ES5_v2.g905.t1"/>
    <property type="gene ID" value="ES5_v2.g905"/>
</dbReference>
<evidence type="ECO:0000313" key="1">
    <source>
        <dbReference type="Proteomes" id="UP000887579"/>
    </source>
</evidence>
<evidence type="ECO:0000313" key="2">
    <source>
        <dbReference type="WBParaSite" id="ES5_v2.g905.t1"/>
    </source>
</evidence>
<reference evidence="2" key="1">
    <citation type="submission" date="2022-11" db="UniProtKB">
        <authorList>
            <consortium name="WormBaseParasite"/>
        </authorList>
    </citation>
    <scope>IDENTIFICATION</scope>
</reference>
<name>A0AC34GW57_9BILA</name>